<evidence type="ECO:0000256" key="1">
    <source>
        <dbReference type="ARBA" id="ARBA00010541"/>
    </source>
</evidence>
<reference evidence="5 6" key="1">
    <citation type="submission" date="2024-03" db="EMBL/GenBank/DDBJ databases">
        <title>Aureococcus anophagefferens CCMP1851 and Kratosvirus quantuckense: Draft genome of a second virus-susceptible host strain in the model system.</title>
        <authorList>
            <person name="Chase E."/>
            <person name="Truchon A.R."/>
            <person name="Schepens W."/>
            <person name="Wilhelm S.W."/>
        </authorList>
    </citation>
    <scope>NUCLEOTIDE SEQUENCE [LARGE SCALE GENOMIC DNA]</scope>
    <source>
        <strain evidence="5 6">CCMP1851</strain>
    </source>
</reference>
<feature type="region of interest" description="Disordered" evidence="3">
    <location>
        <begin position="507"/>
        <end position="527"/>
    </location>
</feature>
<evidence type="ECO:0000256" key="3">
    <source>
        <dbReference type="SAM" id="MobiDB-lite"/>
    </source>
</evidence>
<dbReference type="PRINTS" id="PR00834">
    <property type="entry name" value="PROTEASES2C"/>
</dbReference>
<evidence type="ECO:0000259" key="4">
    <source>
        <dbReference type="Pfam" id="PF12812"/>
    </source>
</evidence>
<evidence type="ECO:0000256" key="2">
    <source>
        <dbReference type="ARBA" id="ARBA00023026"/>
    </source>
</evidence>
<dbReference type="Gene3D" id="2.40.10.120">
    <property type="match status" value="1"/>
</dbReference>
<dbReference type="Gene3D" id="2.40.10.10">
    <property type="entry name" value="Trypsin-like serine proteases"/>
    <property type="match status" value="2"/>
</dbReference>
<comment type="similarity">
    <text evidence="1">Belongs to the peptidase S1C family.</text>
</comment>
<dbReference type="Pfam" id="PF12812">
    <property type="entry name" value="PDZ_1"/>
    <property type="match status" value="1"/>
</dbReference>
<dbReference type="InterPro" id="IPR001940">
    <property type="entry name" value="Peptidase_S1C"/>
</dbReference>
<dbReference type="PANTHER" id="PTHR46366">
    <property type="entry name" value="PRO-APOPTOTIC SERINE PROTEASE NMA111"/>
    <property type="match status" value="1"/>
</dbReference>
<feature type="domain" description="PDZ-like" evidence="4">
    <location>
        <begin position="365"/>
        <end position="440"/>
    </location>
</feature>
<dbReference type="SUPFAM" id="SSF50494">
    <property type="entry name" value="Trypsin-like serine proteases"/>
    <property type="match status" value="2"/>
</dbReference>
<dbReference type="Pfam" id="PF13365">
    <property type="entry name" value="Trypsin_2"/>
    <property type="match status" value="1"/>
</dbReference>
<dbReference type="PANTHER" id="PTHR46366:SF1">
    <property type="entry name" value="PDZ DOMAIN-CONTAINING PROTEIN C1685.05"/>
    <property type="match status" value="1"/>
</dbReference>
<evidence type="ECO:0000313" key="5">
    <source>
        <dbReference type="EMBL" id="KAK7232069.1"/>
    </source>
</evidence>
<organism evidence="5 6">
    <name type="scientific">Aureococcus anophagefferens</name>
    <name type="common">Harmful bloom alga</name>
    <dbReference type="NCBI Taxonomy" id="44056"/>
    <lineage>
        <taxon>Eukaryota</taxon>
        <taxon>Sar</taxon>
        <taxon>Stramenopiles</taxon>
        <taxon>Ochrophyta</taxon>
        <taxon>Pelagophyceae</taxon>
        <taxon>Pelagomonadales</taxon>
        <taxon>Pelagomonadaceae</taxon>
        <taxon>Aureococcus</taxon>
    </lineage>
</organism>
<keyword evidence="6" id="KW-1185">Reference proteome</keyword>
<dbReference type="SUPFAM" id="SSF50156">
    <property type="entry name" value="PDZ domain-like"/>
    <property type="match status" value="3"/>
</dbReference>
<evidence type="ECO:0000313" key="6">
    <source>
        <dbReference type="Proteomes" id="UP001363151"/>
    </source>
</evidence>
<protein>
    <submittedName>
        <fullName evidence="5">Serine-type endopeptidase</fullName>
    </submittedName>
</protein>
<dbReference type="EMBL" id="JBBJCI010000371">
    <property type="protein sequence ID" value="KAK7232069.1"/>
    <property type="molecule type" value="Genomic_DNA"/>
</dbReference>
<gene>
    <name evidence="5" type="primary">DEG7</name>
    <name evidence="5" type="ORF">SO694_00031221</name>
</gene>
<comment type="caution">
    <text evidence="5">The sequence shown here is derived from an EMBL/GenBank/DDBJ whole genome shotgun (WGS) entry which is preliminary data.</text>
</comment>
<sequence>MAPQQARAVAAAGALIAAAALTWWRRRQRDVWERMLDRVLPAIVVIRVNYVKPFDGDQAGSAHATGFVVDFERGIIVTNRHVIGTGPIRAEATFVTKEEVPLTPLYRDPVHDFGFFHFDAAHLKYAGELQAAAIELAPEKAKVGLEIRVVGNDAGEKVSILSGTLARLDRNAPHYQSDGFNDFNTFYISAASNTSGGSSGSPVLDSSGRAVALNAGGSNNSSASYYLPLHAVVRALDALKAGVEPPRGTLRVVWRHLTCDEIRRFGVNDATEGELRAYHARHRDPLTAVGLLAVEQVVRGGRGEAAGLAEGDLLVELGPHKFPDFDGLEAFLDTCQNTPFDLVVERAGKRLSLTIADGAESLHALNPNSFLEFGSGVLHELSLGAARNGNLDRTSGVYVAFAGFVLDAAGVPAHSVVVAVDDAPTPTLAAFEAAASKLADGQRVTLRFYNIGDQYNEQVAVIRNNARWFRVLRWTRTDPPLADVRAACRAGTCDAKYRACWSSTPVVSGAPTPHDTSPLQRSSATFQRSHDSPEANAVVSCLCKVSFDVLHAIDGVHDWHFVGAGLVVDAALGLVAVDRNTVVTSLGECAVTFAAAVEVPAKVRFVHPTHNFALIQYDPAHFAGAAPDCRPTAAKLTPSQLKVGDRLQFVGLCRTNPDQSLSQHVTVTEISCVNIASAHVPRFRALNEEIAKFDQVLNKSLGGVLVDASGDVVATWSCYSFYSWNDEKNYEAFHAVSVDVLAYAAEKFAAAKGAQPAPLRTVGFGLKRLPLSTARTSMKLSEAWVRKLQAAQPSRSQVLSVAQLAHAGDDGGILEGDLVLAVNGSPTATFRDVEDAAKDEASVTVTLWREGVARDVALKTDAVKCGAGTERVVVWCGLLLQAPHRAVTEMGAPGTGVYCSYYLYGSPAHFYAIKACRFIVEVNDVAVADLDAFVDATRSVRDGDAVRLKTSDLQGQVVATTLKTDYRFWPSHEFAFRDGDWTCDAI</sequence>
<dbReference type="InterPro" id="IPR025926">
    <property type="entry name" value="PDZ-like_dom"/>
</dbReference>
<dbReference type="InterPro" id="IPR043504">
    <property type="entry name" value="Peptidase_S1_PA_chymotrypsin"/>
</dbReference>
<dbReference type="InterPro" id="IPR036034">
    <property type="entry name" value="PDZ_sf"/>
</dbReference>
<proteinExistence type="inferred from homology"/>
<dbReference type="InterPro" id="IPR009003">
    <property type="entry name" value="Peptidase_S1_PA"/>
</dbReference>
<accession>A0ABR1FJK7</accession>
<name>A0ABR1FJK7_AURAN</name>
<feature type="compositionally biased region" description="Polar residues" evidence="3">
    <location>
        <begin position="514"/>
        <end position="527"/>
    </location>
</feature>
<keyword evidence="2" id="KW-0843">Virulence</keyword>
<dbReference type="Gene3D" id="2.30.42.10">
    <property type="match status" value="3"/>
</dbReference>
<dbReference type="Proteomes" id="UP001363151">
    <property type="component" value="Unassembled WGS sequence"/>
</dbReference>